<dbReference type="EMBL" id="CAJNOI010001933">
    <property type="protein sequence ID" value="CAF1448146.1"/>
    <property type="molecule type" value="Genomic_DNA"/>
</dbReference>
<keyword evidence="2" id="KW-0472">Membrane</keyword>
<keyword evidence="2" id="KW-1133">Transmembrane helix</keyword>
<sequence>MRLPQSANIDTGETQPIQPTRSRGCIRSKLTWVIFTIVIIAGITIPTAIILTKKENVVETNLTTIKRTTGKGSTTLMLTTTTKIPSTKITESSTTTKIPSTTTTAEQGSTTTEAGLISLDSTGGVVYGIYQTSIGQNSQELKPGCIVGTYPEGESPAKACDGDTSTKYLTFGECNEGETNIKCGLNTGFYLELERGASLVTGLQICTGGDSPSRDPLTVSLEGSLKTITTLLQYIDSDQFPVEYGENCQSYLHASHCILVYDWSKENINEKSIVKN</sequence>
<evidence type="ECO:0000313" key="5">
    <source>
        <dbReference type="Proteomes" id="UP000663832"/>
    </source>
</evidence>
<feature type="transmembrane region" description="Helical" evidence="2">
    <location>
        <begin position="30"/>
        <end position="51"/>
    </location>
</feature>
<protein>
    <submittedName>
        <fullName evidence="4">Uncharacterized protein</fullName>
    </submittedName>
</protein>
<comment type="caution">
    <text evidence="4">The sequence shown here is derived from an EMBL/GenBank/DDBJ whole genome shotgun (WGS) entry which is preliminary data.</text>
</comment>
<evidence type="ECO:0000256" key="1">
    <source>
        <dbReference type="SAM" id="MobiDB-lite"/>
    </source>
</evidence>
<name>A0A816CZH6_9BILA</name>
<gene>
    <name evidence="3" type="ORF">BJG266_LOCUS40275</name>
    <name evidence="4" type="ORF">QVE165_LOCUS57150</name>
</gene>
<dbReference type="EMBL" id="CAJNOM010002260">
    <property type="protein sequence ID" value="CAF1629744.1"/>
    <property type="molecule type" value="Genomic_DNA"/>
</dbReference>
<keyword evidence="2" id="KW-0812">Transmembrane</keyword>
<organism evidence="4 5">
    <name type="scientific">Adineta steineri</name>
    <dbReference type="NCBI Taxonomy" id="433720"/>
    <lineage>
        <taxon>Eukaryota</taxon>
        <taxon>Metazoa</taxon>
        <taxon>Spiralia</taxon>
        <taxon>Gnathifera</taxon>
        <taxon>Rotifera</taxon>
        <taxon>Eurotatoria</taxon>
        <taxon>Bdelloidea</taxon>
        <taxon>Adinetida</taxon>
        <taxon>Adinetidae</taxon>
        <taxon>Adineta</taxon>
    </lineage>
</organism>
<dbReference type="Proteomes" id="UP000663832">
    <property type="component" value="Unassembled WGS sequence"/>
</dbReference>
<evidence type="ECO:0000256" key="2">
    <source>
        <dbReference type="SAM" id="Phobius"/>
    </source>
</evidence>
<feature type="region of interest" description="Disordered" evidence="1">
    <location>
        <begin position="1"/>
        <end position="20"/>
    </location>
</feature>
<dbReference type="OrthoDB" id="1434354at2759"/>
<proteinExistence type="predicted"/>
<evidence type="ECO:0000313" key="4">
    <source>
        <dbReference type="EMBL" id="CAF1629744.1"/>
    </source>
</evidence>
<reference evidence="4" key="1">
    <citation type="submission" date="2021-02" db="EMBL/GenBank/DDBJ databases">
        <authorList>
            <person name="Nowell W R."/>
        </authorList>
    </citation>
    <scope>NUCLEOTIDE SEQUENCE</scope>
</reference>
<keyword evidence="5" id="KW-1185">Reference proteome</keyword>
<accession>A0A816CZH6</accession>
<dbReference type="AlphaFoldDB" id="A0A816CZH6"/>
<dbReference type="Proteomes" id="UP000663877">
    <property type="component" value="Unassembled WGS sequence"/>
</dbReference>
<evidence type="ECO:0000313" key="3">
    <source>
        <dbReference type="EMBL" id="CAF1448146.1"/>
    </source>
</evidence>